<evidence type="ECO:0000313" key="2">
    <source>
        <dbReference type="EMBL" id="GHI57088.1"/>
    </source>
</evidence>
<keyword evidence="3" id="KW-1185">Reference proteome</keyword>
<comment type="caution">
    <text evidence="2">The sequence shown here is derived from an EMBL/GenBank/DDBJ whole genome shotgun (WGS) entry which is preliminary data.</text>
</comment>
<dbReference type="EMBL" id="BNEA01000015">
    <property type="protein sequence ID" value="GHI57088.1"/>
    <property type="molecule type" value="Genomic_DNA"/>
</dbReference>
<feature type="region of interest" description="Disordered" evidence="1">
    <location>
        <begin position="20"/>
        <end position="87"/>
    </location>
</feature>
<dbReference type="Proteomes" id="UP000646738">
    <property type="component" value="Unassembled WGS sequence"/>
</dbReference>
<evidence type="ECO:0000256" key="1">
    <source>
        <dbReference type="SAM" id="MobiDB-lite"/>
    </source>
</evidence>
<name>A0ABQ3RMJ4_STRRR</name>
<accession>A0ABQ3RMJ4</accession>
<protein>
    <submittedName>
        <fullName evidence="2">Uncharacterized protein</fullName>
    </submittedName>
</protein>
<evidence type="ECO:0000313" key="3">
    <source>
        <dbReference type="Proteomes" id="UP000646738"/>
    </source>
</evidence>
<sequence>MPGLLVASVSCGAQVITVTGASPEPPVAPGTSPHAAVSDTHRATAHAARAPARTGREEREGAGTGRERVRRLPVMDTHDSLTPLTPE</sequence>
<proteinExistence type="predicted"/>
<reference evidence="3" key="1">
    <citation type="submission" date="2023-07" db="EMBL/GenBank/DDBJ databases">
        <title>Whole genome shotgun sequence of Streptomyces achromogenes subsp. rubradiris NBRC 14000.</title>
        <authorList>
            <person name="Komaki H."/>
            <person name="Tamura T."/>
        </authorList>
    </citation>
    <scope>NUCLEOTIDE SEQUENCE [LARGE SCALE GENOMIC DNA]</scope>
    <source>
        <strain evidence="3">NBRC 14000</strain>
    </source>
</reference>
<gene>
    <name evidence="2" type="ORF">Srubr_69340</name>
</gene>
<organism evidence="2 3">
    <name type="scientific">Streptomyces rubradiris</name>
    <name type="common">Streptomyces achromogenes subsp. rubradiris</name>
    <dbReference type="NCBI Taxonomy" id="285531"/>
    <lineage>
        <taxon>Bacteria</taxon>
        <taxon>Bacillati</taxon>
        <taxon>Actinomycetota</taxon>
        <taxon>Actinomycetes</taxon>
        <taxon>Kitasatosporales</taxon>
        <taxon>Streptomycetaceae</taxon>
        <taxon>Streptomyces</taxon>
    </lineage>
</organism>
<feature type="compositionally biased region" description="Basic and acidic residues" evidence="1">
    <location>
        <begin position="54"/>
        <end position="67"/>
    </location>
</feature>